<sequence>MAKLRNVYAGSAMLEILDVDPSTETIGSSSSSNERAAGEPAIDMKALAATNKDPPTIEVQRPASFPTCTTPCTKEHTGETLYEWFASKASPFVEPPVTASDPVDSINVKISTKYFLCSLPPEGLDGILVGTETGDVDLAASGMECVTTSSLDSSQPNLRNQAYLVEYRAVNSRQIPASPKRLVVVIADPCQRLDEFWCFKDEKCSVAGQCLGDDVGLDSIDTGTNSRALREHRKDKFSPRLTLRGSGRVAINRQGQAIMLDDISYGSTWTHPGTGTNYARR</sequence>
<keyword evidence="2" id="KW-1185">Reference proteome</keyword>
<dbReference type="OrthoDB" id="558735at2759"/>
<dbReference type="KEGG" id="vcn:VOLCADRAFT_91484"/>
<dbReference type="RefSeq" id="XP_002950962.1">
    <property type="nucleotide sequence ID" value="XM_002950916.1"/>
</dbReference>
<evidence type="ECO:0000313" key="1">
    <source>
        <dbReference type="EMBL" id="EFJ47856.1"/>
    </source>
</evidence>
<dbReference type="GeneID" id="9618461"/>
<dbReference type="InParanoid" id="D8TX70"/>
<accession>D8TX70</accession>
<evidence type="ECO:0000313" key="2">
    <source>
        <dbReference type="Proteomes" id="UP000001058"/>
    </source>
</evidence>
<dbReference type="Proteomes" id="UP000001058">
    <property type="component" value="Unassembled WGS sequence"/>
</dbReference>
<protein>
    <submittedName>
        <fullName evidence="1">Uncharacterized protein</fullName>
    </submittedName>
</protein>
<dbReference type="EMBL" id="GL378342">
    <property type="protein sequence ID" value="EFJ47856.1"/>
    <property type="molecule type" value="Genomic_DNA"/>
</dbReference>
<organism evidence="2">
    <name type="scientific">Volvox carteri f. nagariensis</name>
    <dbReference type="NCBI Taxonomy" id="3068"/>
    <lineage>
        <taxon>Eukaryota</taxon>
        <taxon>Viridiplantae</taxon>
        <taxon>Chlorophyta</taxon>
        <taxon>core chlorophytes</taxon>
        <taxon>Chlorophyceae</taxon>
        <taxon>CS clade</taxon>
        <taxon>Chlamydomonadales</taxon>
        <taxon>Volvocaceae</taxon>
        <taxon>Volvox</taxon>
    </lineage>
</organism>
<proteinExistence type="predicted"/>
<dbReference type="AlphaFoldDB" id="D8TX70"/>
<name>D8TX70_VOLCA</name>
<reference evidence="1 2" key="1">
    <citation type="journal article" date="2010" name="Science">
        <title>Genomic analysis of organismal complexity in the multicellular green alga Volvox carteri.</title>
        <authorList>
            <person name="Prochnik S.E."/>
            <person name="Umen J."/>
            <person name="Nedelcu A.M."/>
            <person name="Hallmann A."/>
            <person name="Miller S.M."/>
            <person name="Nishii I."/>
            <person name="Ferris P."/>
            <person name="Kuo A."/>
            <person name="Mitros T."/>
            <person name="Fritz-Laylin L.K."/>
            <person name="Hellsten U."/>
            <person name="Chapman J."/>
            <person name="Simakov O."/>
            <person name="Rensing S.A."/>
            <person name="Terry A."/>
            <person name="Pangilinan J."/>
            <person name="Kapitonov V."/>
            <person name="Jurka J."/>
            <person name="Salamov A."/>
            <person name="Shapiro H."/>
            <person name="Schmutz J."/>
            <person name="Grimwood J."/>
            <person name="Lindquist E."/>
            <person name="Lucas S."/>
            <person name="Grigoriev I.V."/>
            <person name="Schmitt R."/>
            <person name="Kirk D."/>
            <person name="Rokhsar D.S."/>
        </authorList>
    </citation>
    <scope>NUCLEOTIDE SEQUENCE [LARGE SCALE GENOMIC DNA]</scope>
    <source>
        <strain evidence="2">f. Nagariensis / Eve</strain>
    </source>
</reference>
<gene>
    <name evidence="1" type="ORF">VOLCADRAFT_91484</name>
</gene>